<name>A0ABW0Z031_9ACTN</name>
<feature type="region of interest" description="Disordered" evidence="1">
    <location>
        <begin position="107"/>
        <end position="153"/>
    </location>
</feature>
<gene>
    <name evidence="2" type="ORF">ACFP1Z_09055</name>
</gene>
<evidence type="ECO:0000313" key="3">
    <source>
        <dbReference type="Proteomes" id="UP001596083"/>
    </source>
</evidence>
<sequence length="311" mass="34150">MAPAGYGKHSAPEQPPLRADTFAHLPAREASLAMYIERLPEGAAMGIKDLAGTTVYGQMAVSTSLKYLEDAGHLRRKRRTVGENRPQWVWLTYWSRVPRSDAWWDALLGGDTPAAPPDEPPPHEPTPAVPEAHAPVPAEPEPHPTPTPPPPSRAYAVLAQLGRADHRMTLSAADCAELAPLAEEWFRRDVTGPQLITVLTSGLPDLVHSAVDFARRRLIRKLPPAPARTPETLAQPTAPTPRRMAECRRPQCRRPGPPEAFRDGLCRECRGDTTRPHESGTTATDEHVRACIADLRTTIRSHRGALRPAFT</sequence>
<accession>A0ABW0Z031</accession>
<feature type="region of interest" description="Disordered" evidence="1">
    <location>
        <begin position="226"/>
        <end position="256"/>
    </location>
</feature>
<dbReference type="EMBL" id="JBHSPB010000004">
    <property type="protein sequence ID" value="MFC5720309.1"/>
    <property type="molecule type" value="Genomic_DNA"/>
</dbReference>
<protein>
    <recommendedName>
        <fullName evidence="4">MarR family transcriptional regulator</fullName>
    </recommendedName>
</protein>
<evidence type="ECO:0008006" key="4">
    <source>
        <dbReference type="Google" id="ProtNLM"/>
    </source>
</evidence>
<feature type="compositionally biased region" description="Pro residues" evidence="1">
    <location>
        <begin position="114"/>
        <end position="128"/>
    </location>
</feature>
<keyword evidence="3" id="KW-1185">Reference proteome</keyword>
<dbReference type="RefSeq" id="WP_390315409.1">
    <property type="nucleotide sequence ID" value="NZ_JBHSPB010000004.1"/>
</dbReference>
<dbReference type="Proteomes" id="UP001596083">
    <property type="component" value="Unassembled WGS sequence"/>
</dbReference>
<feature type="compositionally biased region" description="Pro residues" evidence="1">
    <location>
        <begin position="137"/>
        <end position="152"/>
    </location>
</feature>
<comment type="caution">
    <text evidence="2">The sequence shown here is derived from an EMBL/GenBank/DDBJ whole genome shotgun (WGS) entry which is preliminary data.</text>
</comment>
<organism evidence="2 3">
    <name type="scientific">Streptomyces gamaensis</name>
    <dbReference type="NCBI Taxonomy" id="1763542"/>
    <lineage>
        <taxon>Bacteria</taxon>
        <taxon>Bacillati</taxon>
        <taxon>Actinomycetota</taxon>
        <taxon>Actinomycetes</taxon>
        <taxon>Kitasatosporales</taxon>
        <taxon>Streptomycetaceae</taxon>
        <taxon>Streptomyces</taxon>
    </lineage>
</organism>
<proteinExistence type="predicted"/>
<reference evidence="3" key="1">
    <citation type="journal article" date="2019" name="Int. J. Syst. Evol. Microbiol.">
        <title>The Global Catalogue of Microorganisms (GCM) 10K type strain sequencing project: providing services to taxonomists for standard genome sequencing and annotation.</title>
        <authorList>
            <consortium name="The Broad Institute Genomics Platform"/>
            <consortium name="The Broad Institute Genome Sequencing Center for Infectious Disease"/>
            <person name="Wu L."/>
            <person name="Ma J."/>
        </authorList>
    </citation>
    <scope>NUCLEOTIDE SEQUENCE [LARGE SCALE GENOMIC DNA]</scope>
    <source>
        <strain evidence="3">CGMCC 4.7304</strain>
    </source>
</reference>
<evidence type="ECO:0000256" key="1">
    <source>
        <dbReference type="SAM" id="MobiDB-lite"/>
    </source>
</evidence>
<evidence type="ECO:0000313" key="2">
    <source>
        <dbReference type="EMBL" id="MFC5720309.1"/>
    </source>
</evidence>